<accession>A0A3A6UIU2</accession>
<dbReference type="SUPFAM" id="SSF56801">
    <property type="entry name" value="Acetyl-CoA synthetase-like"/>
    <property type="match status" value="1"/>
</dbReference>
<evidence type="ECO:0000313" key="2">
    <source>
        <dbReference type="Proteomes" id="UP000273022"/>
    </source>
</evidence>
<dbReference type="Proteomes" id="UP000273022">
    <property type="component" value="Unassembled WGS sequence"/>
</dbReference>
<gene>
    <name evidence="1" type="ORF">D5R81_02930</name>
</gene>
<evidence type="ECO:0000313" key="1">
    <source>
        <dbReference type="EMBL" id="RJY19003.1"/>
    </source>
</evidence>
<keyword evidence="2" id="KW-1185">Reference proteome</keyword>
<dbReference type="AlphaFoldDB" id="A0A3A6UIU2"/>
<sequence length="104" mass="11978">MNQPIPYDLHQKYALPEYSSLAALIETTCSTFPEKIAFSCLGQELTFADVESHSRAFTAYLYQLGTWRKNIYQFYRHSCERRSPESLVNLGTSRWIPAFAGMTN</sequence>
<comment type="caution">
    <text evidence="1">The sequence shown here is derived from an EMBL/GenBank/DDBJ whole genome shotgun (WGS) entry which is preliminary data.</text>
</comment>
<evidence type="ECO:0008006" key="3">
    <source>
        <dbReference type="Google" id="ProtNLM"/>
    </source>
</evidence>
<dbReference type="RefSeq" id="WP_121852155.1">
    <property type="nucleotide sequence ID" value="NZ_CP037952.1"/>
</dbReference>
<protein>
    <recommendedName>
        <fullName evidence="3">AMP-dependent synthetase/ligase domain-containing protein</fullName>
    </recommendedName>
</protein>
<organism evidence="1 2">
    <name type="scientific">Parashewanella spongiae</name>
    <dbReference type="NCBI Taxonomy" id="342950"/>
    <lineage>
        <taxon>Bacteria</taxon>
        <taxon>Pseudomonadati</taxon>
        <taxon>Pseudomonadota</taxon>
        <taxon>Gammaproteobacteria</taxon>
        <taxon>Alteromonadales</taxon>
        <taxon>Shewanellaceae</taxon>
        <taxon>Parashewanella</taxon>
    </lineage>
</organism>
<name>A0A3A6UIU2_9GAMM</name>
<reference evidence="1 2" key="1">
    <citation type="submission" date="2018-09" db="EMBL/GenBank/DDBJ databases">
        <title>Phylogeny of the Shewanellaceae, and recommendation for two new genera, Pseudoshewanella and Parashewanella.</title>
        <authorList>
            <person name="Wang G."/>
        </authorList>
    </citation>
    <scope>NUCLEOTIDE SEQUENCE [LARGE SCALE GENOMIC DNA]</scope>
    <source>
        <strain evidence="1 2">KCTC 22492</strain>
    </source>
</reference>
<proteinExistence type="predicted"/>
<dbReference type="EMBL" id="QYYH01000011">
    <property type="protein sequence ID" value="RJY19003.1"/>
    <property type="molecule type" value="Genomic_DNA"/>
</dbReference>